<evidence type="ECO:0000313" key="1">
    <source>
        <dbReference type="EMBL" id="AJS09907.1"/>
    </source>
</evidence>
<sequence>MWISKTGIYENLYTLCGIVSKTITSRMTNMDLKRTRWVRRLEDGSYTIESNGTLNKQKLLCDLCGIASKCPINEARLKLHNAGAHFHLNSCVRYVPLLTFRKPIIGLDAPYFNTLRSGVTWKERVEPGKLVCLVEAERGSIIRFGRVDKVYSGPVDEMLRKHSRFNHLCMGGEKIEKVGEVIRKSYGHFLNDDSLLTAIYIRHVDREFDMEYHSAEELNLADSRPKAGVIDINTARQKPLAEK</sequence>
<dbReference type="AlphaFoldDB" id="A0A0D3RJX4"/>
<protein>
    <submittedName>
        <fullName evidence="1">Uncharacterized protein</fullName>
    </submittedName>
</protein>
<reference evidence="1" key="1">
    <citation type="journal article" date="2015" name="FEMS Microbiol. Lett.">
        <title>Characterisation of a large novel phage-like plasmid in Salmonella enterica serovar Typhimurium.</title>
        <authorList>
            <person name="Octavia S."/>
            <person name="Sara J."/>
            <person name="Lan R."/>
        </authorList>
    </citation>
    <scope>NUCLEOTIDE SEQUENCE</scope>
    <source>
        <strain evidence="1">L946</strain>
        <plasmid evidence="1">pSTM_Phi</plasmid>
    </source>
</reference>
<name>A0A0D3RJX4_SALTM</name>
<accession>A0A0D3RJX4</accession>
<dbReference type="EMBL" id="KP763470">
    <property type="protein sequence ID" value="AJS09907.1"/>
    <property type="molecule type" value="Genomic_DNA"/>
</dbReference>
<geneLocation type="plasmid" evidence="1">
    <name>pSTM_Phi</name>
</geneLocation>
<keyword evidence="1" id="KW-0614">Plasmid</keyword>
<proteinExistence type="predicted"/>
<organism evidence="1">
    <name type="scientific">Salmonella typhimurium</name>
    <dbReference type="NCBI Taxonomy" id="90371"/>
    <lineage>
        <taxon>Bacteria</taxon>
        <taxon>Pseudomonadati</taxon>
        <taxon>Pseudomonadota</taxon>
        <taxon>Gammaproteobacteria</taxon>
        <taxon>Enterobacterales</taxon>
        <taxon>Enterobacteriaceae</taxon>
        <taxon>Salmonella</taxon>
    </lineage>
</organism>